<gene>
    <name evidence="1" type="ORF">SteCoe_22149</name>
</gene>
<keyword evidence="2" id="KW-1185">Reference proteome</keyword>
<evidence type="ECO:0000313" key="1">
    <source>
        <dbReference type="EMBL" id="OMJ78130.1"/>
    </source>
</evidence>
<name>A0A1R2BN54_9CILI</name>
<dbReference type="AlphaFoldDB" id="A0A1R2BN54"/>
<dbReference type="EMBL" id="MPUH01000538">
    <property type="protein sequence ID" value="OMJ78130.1"/>
    <property type="molecule type" value="Genomic_DNA"/>
</dbReference>
<evidence type="ECO:0000313" key="2">
    <source>
        <dbReference type="Proteomes" id="UP000187209"/>
    </source>
</evidence>
<reference evidence="1 2" key="1">
    <citation type="submission" date="2016-11" db="EMBL/GenBank/DDBJ databases">
        <title>The macronuclear genome of Stentor coeruleus: a giant cell with tiny introns.</title>
        <authorList>
            <person name="Slabodnick M."/>
            <person name="Ruby J.G."/>
            <person name="Reiff S.B."/>
            <person name="Swart E.C."/>
            <person name="Gosai S."/>
            <person name="Prabakaran S."/>
            <person name="Witkowska E."/>
            <person name="Larue G.E."/>
            <person name="Fisher S."/>
            <person name="Freeman R.M."/>
            <person name="Gunawardena J."/>
            <person name="Chu W."/>
            <person name="Stover N.A."/>
            <person name="Gregory B.D."/>
            <person name="Nowacki M."/>
            <person name="Derisi J."/>
            <person name="Roy S.W."/>
            <person name="Marshall W.F."/>
            <person name="Sood P."/>
        </authorList>
    </citation>
    <scope>NUCLEOTIDE SEQUENCE [LARGE SCALE GENOMIC DNA]</scope>
    <source>
        <strain evidence="1">WM001</strain>
    </source>
</reference>
<sequence length="187" mass="21423">MIQFSTSNSFILEFLSKYPENQRKTCAEAILLYGVRTIKNKFPYGLTSNQLISVAGLPNLNESIQRVSASCNISISNSKSLDIQKLLSESSLKNDENTERLRDQSYEKKYRNDSKTNSRVESENKPLFTTKLKEPEICPYETAKSFFFQDKNEESVVGSEVMKIAEEFLKNNYAVHLAKDNSHKRKS</sequence>
<organism evidence="1 2">
    <name type="scientific">Stentor coeruleus</name>
    <dbReference type="NCBI Taxonomy" id="5963"/>
    <lineage>
        <taxon>Eukaryota</taxon>
        <taxon>Sar</taxon>
        <taxon>Alveolata</taxon>
        <taxon>Ciliophora</taxon>
        <taxon>Postciliodesmatophora</taxon>
        <taxon>Heterotrichea</taxon>
        <taxon>Heterotrichida</taxon>
        <taxon>Stentoridae</taxon>
        <taxon>Stentor</taxon>
    </lineage>
</organism>
<protein>
    <submittedName>
        <fullName evidence="1">Uncharacterized protein</fullName>
    </submittedName>
</protein>
<proteinExistence type="predicted"/>
<comment type="caution">
    <text evidence="1">The sequence shown here is derived from an EMBL/GenBank/DDBJ whole genome shotgun (WGS) entry which is preliminary data.</text>
</comment>
<dbReference type="OrthoDB" id="325942at2759"/>
<dbReference type="Proteomes" id="UP000187209">
    <property type="component" value="Unassembled WGS sequence"/>
</dbReference>
<accession>A0A1R2BN54</accession>